<name>D7WED5_9CORY</name>
<dbReference type="STRING" id="585529.HMPREF0291_11169"/>
<gene>
    <name evidence="5" type="ORF">HMPREF0291_11169</name>
</gene>
<dbReference type="InterPro" id="IPR020806">
    <property type="entry name" value="PKS_PP-bd"/>
</dbReference>
<keyword evidence="1" id="KW-0596">Phosphopantetheine</keyword>
<feature type="domain" description="Carrier" evidence="4">
    <location>
        <begin position="27"/>
        <end position="102"/>
    </location>
</feature>
<sequence length="104" mass="10996">MELSQRLDLGKLGLDATTSDEPAPLEGDTMAQLAGLLVQVGAVEDADEISGTDTLDSLGVDSLTRIELAVRVEEQFGVQIDEGLWNSWATLSDAAAHLDQNSSP</sequence>
<dbReference type="AlphaFoldDB" id="D7WED5"/>
<dbReference type="Proteomes" id="UP000004208">
    <property type="component" value="Unassembled WGS sequence"/>
</dbReference>
<evidence type="ECO:0000313" key="6">
    <source>
        <dbReference type="Proteomes" id="UP000004208"/>
    </source>
</evidence>
<protein>
    <submittedName>
        <fullName evidence="5">Acyl carrier protein</fullName>
    </submittedName>
</protein>
<feature type="region of interest" description="Disordered" evidence="3">
    <location>
        <begin position="1"/>
        <end position="24"/>
    </location>
</feature>
<reference evidence="5" key="1">
    <citation type="submission" date="2010-06" db="EMBL/GenBank/DDBJ databases">
        <authorList>
            <person name="Muzny D."/>
            <person name="Qin X."/>
            <person name="Buhay C."/>
            <person name="Dugan-Rocha S."/>
            <person name="Ding Y."/>
            <person name="Chen G."/>
            <person name="Hawes A."/>
            <person name="Holder M."/>
            <person name="Jhangiani S."/>
            <person name="Johnson A."/>
            <person name="Khan Z."/>
            <person name="Li Z."/>
            <person name="Liu W."/>
            <person name="Liu X."/>
            <person name="Perez L."/>
            <person name="Shen H."/>
            <person name="Wang Q."/>
            <person name="Watt J."/>
            <person name="Xi L."/>
            <person name="Xin Y."/>
            <person name="Zhou J."/>
            <person name="Deng J."/>
            <person name="Jiang H."/>
            <person name="Liu Y."/>
            <person name="Qu J."/>
            <person name="Song X.-Z."/>
            <person name="Zhang L."/>
            <person name="Villasana D."/>
            <person name="Johnson A."/>
            <person name="Liu J."/>
            <person name="Liyanage D."/>
            <person name="Lorensuhewa L."/>
            <person name="Robinson T."/>
            <person name="Song A."/>
            <person name="Song B.-B."/>
            <person name="Dinh H."/>
            <person name="Thornton R."/>
            <person name="Coyle M."/>
            <person name="Francisco L."/>
            <person name="Jackson L."/>
            <person name="Javaid M."/>
            <person name="Korchina V."/>
            <person name="Kovar C."/>
            <person name="Mata R."/>
            <person name="Mathew T."/>
            <person name="Ngo R."/>
            <person name="Nguyen L."/>
            <person name="Nguyen N."/>
            <person name="Okwuonu G."/>
            <person name="Ongeri F."/>
            <person name="Pham C."/>
            <person name="Simmons D."/>
            <person name="Wilczek-Boney K."/>
            <person name="Hale W."/>
            <person name="Jakkamsetti A."/>
            <person name="Pham P."/>
            <person name="Ruth R."/>
            <person name="San Lucas F."/>
            <person name="Warren J."/>
            <person name="Zhang J."/>
            <person name="Zhao Z."/>
            <person name="Zhou C."/>
            <person name="Zhu D."/>
            <person name="Lee S."/>
            <person name="Bess C."/>
            <person name="Blankenburg K."/>
            <person name="Forbes L."/>
            <person name="Fu Q."/>
            <person name="Gubbala S."/>
            <person name="Hirani K."/>
            <person name="Jayaseelan J.C."/>
            <person name="Lara F."/>
            <person name="Munidasa M."/>
            <person name="Palculict T."/>
            <person name="Patil S."/>
            <person name="Pu L.-L."/>
            <person name="Saada N."/>
            <person name="Tang L."/>
            <person name="Weissenberger G."/>
            <person name="Zhu Y."/>
            <person name="Hemphill L."/>
            <person name="Shang Y."/>
            <person name="Youmans B."/>
            <person name="Ayvaz T."/>
            <person name="Ross M."/>
            <person name="Santibanez J."/>
            <person name="Aqrawi P."/>
            <person name="Gross S."/>
            <person name="Joshi V."/>
            <person name="Fowler G."/>
            <person name="Nazareth L."/>
            <person name="Reid J."/>
            <person name="Worley K."/>
            <person name="Petrosino J."/>
            <person name="Highlander S."/>
            <person name="Gibbs R."/>
        </authorList>
    </citation>
    <scope>NUCLEOTIDE SEQUENCE [LARGE SCALE GENOMIC DNA]</scope>
    <source>
        <strain evidence="5">ATCC 33030</strain>
    </source>
</reference>
<keyword evidence="2" id="KW-0597">Phosphoprotein</keyword>
<dbReference type="PROSITE" id="PS50075">
    <property type="entry name" value="CARRIER"/>
    <property type="match status" value="1"/>
</dbReference>
<accession>D7WED5</accession>
<dbReference type="SUPFAM" id="SSF47336">
    <property type="entry name" value="ACP-like"/>
    <property type="match status" value="1"/>
</dbReference>
<evidence type="ECO:0000256" key="3">
    <source>
        <dbReference type="SAM" id="MobiDB-lite"/>
    </source>
</evidence>
<dbReference type="RefSeq" id="WP_005289392.1">
    <property type="nucleotide sequence ID" value="NZ_CM000961.1"/>
</dbReference>
<dbReference type="EMBL" id="ACLJ02000003">
    <property type="protein sequence ID" value="EFK53512.1"/>
    <property type="molecule type" value="Genomic_DNA"/>
</dbReference>
<dbReference type="Pfam" id="PF00550">
    <property type="entry name" value="PP-binding"/>
    <property type="match status" value="1"/>
</dbReference>
<dbReference type="InterPro" id="IPR036736">
    <property type="entry name" value="ACP-like_sf"/>
</dbReference>
<proteinExistence type="predicted"/>
<dbReference type="SMART" id="SM00823">
    <property type="entry name" value="PKS_PP"/>
    <property type="match status" value="1"/>
</dbReference>
<dbReference type="Gene3D" id="1.10.1200.10">
    <property type="entry name" value="ACP-like"/>
    <property type="match status" value="1"/>
</dbReference>
<evidence type="ECO:0000259" key="4">
    <source>
        <dbReference type="PROSITE" id="PS50075"/>
    </source>
</evidence>
<comment type="caution">
    <text evidence="5">The sequence shown here is derived from an EMBL/GenBank/DDBJ whole genome shotgun (WGS) entry which is preliminary data.</text>
</comment>
<dbReference type="OrthoDB" id="4409886at2"/>
<dbReference type="HOGENOM" id="CLU_108696_3_0_11"/>
<evidence type="ECO:0000313" key="5">
    <source>
        <dbReference type="EMBL" id="EFK53512.1"/>
    </source>
</evidence>
<dbReference type="InterPro" id="IPR009081">
    <property type="entry name" value="PP-bd_ACP"/>
</dbReference>
<organism evidence="5 6">
    <name type="scientific">Corynebacterium genitalium ATCC 33030</name>
    <dbReference type="NCBI Taxonomy" id="585529"/>
    <lineage>
        <taxon>Bacteria</taxon>
        <taxon>Bacillati</taxon>
        <taxon>Actinomycetota</taxon>
        <taxon>Actinomycetes</taxon>
        <taxon>Mycobacteriales</taxon>
        <taxon>Corynebacteriaceae</taxon>
        <taxon>Corynebacterium</taxon>
    </lineage>
</organism>
<evidence type="ECO:0000256" key="2">
    <source>
        <dbReference type="ARBA" id="ARBA00022553"/>
    </source>
</evidence>
<evidence type="ECO:0000256" key="1">
    <source>
        <dbReference type="ARBA" id="ARBA00022450"/>
    </source>
</evidence>
<dbReference type="GO" id="GO:0031177">
    <property type="term" value="F:phosphopantetheine binding"/>
    <property type="evidence" value="ECO:0007669"/>
    <property type="project" value="InterPro"/>
</dbReference>
<keyword evidence="6" id="KW-1185">Reference proteome</keyword>